<dbReference type="Proteomes" id="UP001234297">
    <property type="component" value="Chromosome 4"/>
</dbReference>
<comment type="caution">
    <text evidence="1">The sequence shown here is derived from an EMBL/GenBank/DDBJ whole genome shotgun (WGS) entry which is preliminary data.</text>
</comment>
<sequence length="119" mass="12963">MQTSLVSSERTFSSLDAFFSPSLATKINKSALSSSPRLVWAGVASSPIFASSPSSVTYLAANPLTKVAAWKDSDGDWYETGLHIFLSFTVLSLQETDRSQQFVAPHTSSIQHNCTKKKM</sequence>
<name>A0ACC2KA56_PERAE</name>
<proteinExistence type="predicted"/>
<protein>
    <submittedName>
        <fullName evidence="1">Uncharacterized protein</fullName>
    </submittedName>
</protein>
<organism evidence="1 2">
    <name type="scientific">Persea americana</name>
    <name type="common">Avocado</name>
    <dbReference type="NCBI Taxonomy" id="3435"/>
    <lineage>
        <taxon>Eukaryota</taxon>
        <taxon>Viridiplantae</taxon>
        <taxon>Streptophyta</taxon>
        <taxon>Embryophyta</taxon>
        <taxon>Tracheophyta</taxon>
        <taxon>Spermatophyta</taxon>
        <taxon>Magnoliopsida</taxon>
        <taxon>Magnoliidae</taxon>
        <taxon>Laurales</taxon>
        <taxon>Lauraceae</taxon>
        <taxon>Persea</taxon>
    </lineage>
</organism>
<accession>A0ACC2KA56</accession>
<keyword evidence="2" id="KW-1185">Reference proteome</keyword>
<dbReference type="EMBL" id="CM056812">
    <property type="protein sequence ID" value="KAJ8617985.1"/>
    <property type="molecule type" value="Genomic_DNA"/>
</dbReference>
<evidence type="ECO:0000313" key="1">
    <source>
        <dbReference type="EMBL" id="KAJ8617985.1"/>
    </source>
</evidence>
<reference evidence="1 2" key="1">
    <citation type="journal article" date="2022" name="Hortic Res">
        <title>A haplotype resolved chromosomal level avocado genome allows analysis of novel avocado genes.</title>
        <authorList>
            <person name="Nath O."/>
            <person name="Fletcher S.J."/>
            <person name="Hayward A."/>
            <person name="Shaw L.M."/>
            <person name="Masouleh A.K."/>
            <person name="Furtado A."/>
            <person name="Henry R.J."/>
            <person name="Mitter N."/>
        </authorList>
    </citation>
    <scope>NUCLEOTIDE SEQUENCE [LARGE SCALE GENOMIC DNA]</scope>
    <source>
        <strain evidence="2">cv. Hass</strain>
    </source>
</reference>
<gene>
    <name evidence="1" type="ORF">MRB53_014171</name>
</gene>
<evidence type="ECO:0000313" key="2">
    <source>
        <dbReference type="Proteomes" id="UP001234297"/>
    </source>
</evidence>